<name>G4YT10_PHYSP</name>
<keyword evidence="1" id="KW-0863">Zinc-finger</keyword>
<dbReference type="InterPro" id="IPR013083">
    <property type="entry name" value="Znf_RING/FYVE/PHD"/>
</dbReference>
<evidence type="ECO:0000313" key="4">
    <source>
        <dbReference type="Proteomes" id="UP000002640"/>
    </source>
</evidence>
<sequence length="274" mass="29820">MVFISLEDVVGASDFAAAAKQSAQFELPKPTTSVVVTPGSPAKQQNTPLARAGFFHLASTQRASSSQLFFVLYVSDSVMRQKWVLSKTSADHAQLRKGIRRIGSSGCKDSECCGALRRLIKGTPNLSTRRVWSSSSTGTQYDQCSAFQAFVNDLVHAVLTRDTSCENMQRTRHLLEDFLEIAHHRAIAVDRVLYHENPASPPTPVALESCQAGQDCGGASDDSSECPICCGDLADDQTLRLPCGHNYHAGCVRVWLNLQHTCPVCRLDMSAISC</sequence>
<evidence type="ECO:0000313" key="3">
    <source>
        <dbReference type="EMBL" id="EGZ25936.1"/>
    </source>
</evidence>
<dbReference type="GO" id="GO:0006511">
    <property type="term" value="P:ubiquitin-dependent protein catabolic process"/>
    <property type="evidence" value="ECO:0007669"/>
    <property type="project" value="TreeGrafter"/>
</dbReference>
<reference evidence="3 4" key="1">
    <citation type="journal article" date="2006" name="Science">
        <title>Phytophthora genome sequences uncover evolutionary origins and mechanisms of pathogenesis.</title>
        <authorList>
            <person name="Tyler B.M."/>
            <person name="Tripathy S."/>
            <person name="Zhang X."/>
            <person name="Dehal P."/>
            <person name="Jiang R.H."/>
            <person name="Aerts A."/>
            <person name="Arredondo F.D."/>
            <person name="Baxter L."/>
            <person name="Bensasson D."/>
            <person name="Beynon J.L."/>
            <person name="Chapman J."/>
            <person name="Damasceno C.M."/>
            <person name="Dorrance A.E."/>
            <person name="Dou D."/>
            <person name="Dickerman A.W."/>
            <person name="Dubchak I.L."/>
            <person name="Garbelotto M."/>
            <person name="Gijzen M."/>
            <person name="Gordon S.G."/>
            <person name="Govers F."/>
            <person name="Grunwald N.J."/>
            <person name="Huang W."/>
            <person name="Ivors K.L."/>
            <person name="Jones R.W."/>
            <person name="Kamoun S."/>
            <person name="Krampis K."/>
            <person name="Lamour K.H."/>
            <person name="Lee M.K."/>
            <person name="McDonald W.H."/>
            <person name="Medina M."/>
            <person name="Meijer H.J."/>
            <person name="Nordberg E.K."/>
            <person name="Maclean D.J."/>
            <person name="Ospina-Giraldo M.D."/>
            <person name="Morris P.F."/>
            <person name="Phuntumart V."/>
            <person name="Putnam N.H."/>
            <person name="Rash S."/>
            <person name="Rose J.K."/>
            <person name="Sakihama Y."/>
            <person name="Salamov A.A."/>
            <person name="Savidor A."/>
            <person name="Scheuring C.F."/>
            <person name="Smith B.M."/>
            <person name="Sobral B.W."/>
            <person name="Terry A."/>
            <person name="Torto-Alalibo T.A."/>
            <person name="Win J."/>
            <person name="Xu Z."/>
            <person name="Zhang H."/>
            <person name="Grigoriev I.V."/>
            <person name="Rokhsar D.S."/>
            <person name="Boore J.L."/>
        </authorList>
    </citation>
    <scope>NUCLEOTIDE SEQUENCE [LARGE SCALE GENOMIC DNA]</scope>
    <source>
        <strain evidence="3 4">P6497</strain>
    </source>
</reference>
<dbReference type="SUPFAM" id="SSF57850">
    <property type="entry name" value="RING/U-box"/>
    <property type="match status" value="1"/>
</dbReference>
<dbReference type="InterPro" id="IPR001841">
    <property type="entry name" value="Znf_RING"/>
</dbReference>
<dbReference type="GO" id="GO:0061630">
    <property type="term" value="F:ubiquitin protein ligase activity"/>
    <property type="evidence" value="ECO:0007669"/>
    <property type="project" value="TreeGrafter"/>
</dbReference>
<dbReference type="AlphaFoldDB" id="G4YT10"/>
<keyword evidence="1" id="KW-0862">Zinc</keyword>
<gene>
    <name evidence="3" type="ORF">PHYSODRAFT_485173</name>
</gene>
<evidence type="ECO:0000256" key="1">
    <source>
        <dbReference type="PROSITE-ProRule" id="PRU00175"/>
    </source>
</evidence>
<dbReference type="OMA" id="CFRFEAT"/>
<dbReference type="Gene3D" id="3.30.40.10">
    <property type="entry name" value="Zinc/RING finger domain, C3HC4 (zinc finger)"/>
    <property type="match status" value="1"/>
</dbReference>
<dbReference type="SMART" id="SM00184">
    <property type="entry name" value="RING"/>
    <property type="match status" value="1"/>
</dbReference>
<evidence type="ECO:0000259" key="2">
    <source>
        <dbReference type="PROSITE" id="PS50089"/>
    </source>
</evidence>
<organism evidence="3 4">
    <name type="scientific">Phytophthora sojae (strain P6497)</name>
    <name type="common">Soybean stem and root rot agent</name>
    <name type="synonym">Phytophthora megasperma f. sp. glycines</name>
    <dbReference type="NCBI Taxonomy" id="1094619"/>
    <lineage>
        <taxon>Eukaryota</taxon>
        <taxon>Sar</taxon>
        <taxon>Stramenopiles</taxon>
        <taxon>Oomycota</taxon>
        <taxon>Peronosporomycetes</taxon>
        <taxon>Peronosporales</taxon>
        <taxon>Peronosporaceae</taxon>
        <taxon>Phytophthora</taxon>
    </lineage>
</organism>
<dbReference type="GO" id="GO:0008270">
    <property type="term" value="F:zinc ion binding"/>
    <property type="evidence" value="ECO:0007669"/>
    <property type="project" value="UniProtKB-KW"/>
</dbReference>
<dbReference type="InParanoid" id="G4YT10"/>
<dbReference type="Pfam" id="PF13639">
    <property type="entry name" value="zf-RING_2"/>
    <property type="match status" value="1"/>
</dbReference>
<dbReference type="InterPro" id="IPR051826">
    <property type="entry name" value="E3_ubiquitin-ligase_domain"/>
</dbReference>
<keyword evidence="1" id="KW-0479">Metal-binding</keyword>
<feature type="domain" description="RING-type" evidence="2">
    <location>
        <begin position="226"/>
        <end position="266"/>
    </location>
</feature>
<keyword evidence="4" id="KW-1185">Reference proteome</keyword>
<dbReference type="GeneID" id="20655853"/>
<dbReference type="EMBL" id="JH159152">
    <property type="protein sequence ID" value="EGZ25936.1"/>
    <property type="molecule type" value="Genomic_DNA"/>
</dbReference>
<protein>
    <recommendedName>
        <fullName evidence="2">RING-type domain-containing protein</fullName>
    </recommendedName>
</protein>
<dbReference type="PANTHER" id="PTHR22765">
    <property type="entry name" value="RING FINGER AND PROTEASE ASSOCIATED DOMAIN-CONTAINING"/>
    <property type="match status" value="1"/>
</dbReference>
<dbReference type="PANTHER" id="PTHR22765:SF434">
    <property type="entry name" value="GB|AAD18119.1-RELATED"/>
    <property type="match status" value="1"/>
</dbReference>
<accession>G4YT10</accession>
<dbReference type="PROSITE" id="PS50089">
    <property type="entry name" value="ZF_RING_2"/>
    <property type="match status" value="1"/>
</dbReference>
<dbReference type="Proteomes" id="UP000002640">
    <property type="component" value="Unassembled WGS sequence"/>
</dbReference>
<dbReference type="KEGG" id="psoj:PHYSODRAFT_485173"/>
<proteinExistence type="predicted"/>
<dbReference type="RefSeq" id="XP_009521224.1">
    <property type="nucleotide sequence ID" value="XM_009522929.1"/>
</dbReference>